<comment type="caution">
    <text evidence="3">The sequence shown here is derived from an EMBL/GenBank/DDBJ whole genome shotgun (WGS) entry which is preliminary data.</text>
</comment>
<protein>
    <submittedName>
        <fullName evidence="3">Diguanylate cyclase</fullName>
    </submittedName>
</protein>
<dbReference type="SMART" id="SM00267">
    <property type="entry name" value="GGDEF"/>
    <property type="match status" value="1"/>
</dbReference>
<evidence type="ECO:0000313" key="4">
    <source>
        <dbReference type="Proteomes" id="UP000632222"/>
    </source>
</evidence>
<dbReference type="PROSITE" id="PS50887">
    <property type="entry name" value="GGDEF"/>
    <property type="match status" value="1"/>
</dbReference>
<dbReference type="Pfam" id="PF00990">
    <property type="entry name" value="GGDEF"/>
    <property type="match status" value="1"/>
</dbReference>
<dbReference type="InterPro" id="IPR000014">
    <property type="entry name" value="PAS"/>
</dbReference>
<evidence type="ECO:0000313" key="3">
    <source>
        <dbReference type="EMBL" id="GGJ53213.1"/>
    </source>
</evidence>
<dbReference type="InterPro" id="IPR000160">
    <property type="entry name" value="GGDEF_dom"/>
</dbReference>
<dbReference type="CDD" id="cd00130">
    <property type="entry name" value="PAS"/>
    <property type="match status" value="1"/>
</dbReference>
<accession>A0ABQ2DCD0</accession>
<name>A0ABQ2DCD0_9DEIO</name>
<dbReference type="InterPro" id="IPR043128">
    <property type="entry name" value="Rev_trsase/Diguanyl_cyclase"/>
</dbReference>
<proteinExistence type="predicted"/>
<evidence type="ECO:0000259" key="2">
    <source>
        <dbReference type="PROSITE" id="PS50887"/>
    </source>
</evidence>
<dbReference type="Gene3D" id="3.30.450.20">
    <property type="entry name" value="PAS domain"/>
    <property type="match status" value="1"/>
</dbReference>
<dbReference type="InterPro" id="IPR052163">
    <property type="entry name" value="DGC-Regulatory_Protein"/>
</dbReference>
<dbReference type="CDD" id="cd01949">
    <property type="entry name" value="GGDEF"/>
    <property type="match status" value="1"/>
</dbReference>
<reference evidence="4" key="1">
    <citation type="journal article" date="2019" name="Int. J. Syst. Evol. Microbiol.">
        <title>The Global Catalogue of Microorganisms (GCM) 10K type strain sequencing project: providing services to taxonomists for standard genome sequencing and annotation.</title>
        <authorList>
            <consortium name="The Broad Institute Genomics Platform"/>
            <consortium name="The Broad Institute Genome Sequencing Center for Infectious Disease"/>
            <person name="Wu L."/>
            <person name="Ma J."/>
        </authorList>
    </citation>
    <scope>NUCLEOTIDE SEQUENCE [LARGE SCALE GENOMIC DNA]</scope>
    <source>
        <strain evidence="4">JCM 14370</strain>
    </source>
</reference>
<dbReference type="PANTHER" id="PTHR46663">
    <property type="entry name" value="DIGUANYLATE CYCLASE DGCT-RELATED"/>
    <property type="match status" value="1"/>
</dbReference>
<sequence length="299" mass="33225">MTESPSAPPLIQMLEHLSEGACLIDTHLKLQYWNHAAQRITGHASSDVLGGYCYDHLPHTDDVGRSVWTHNGSVMQAMQGKIVDSTVFSRHADGHRMHLDVHAIPIRDASGNVVSVIELFHEHPGPTRELEVIHDPTLKDPLTQLGTRKYLLQVLQSALADLVQHERPFGVLFMDLNDFQEFNGQHGTGVGDQMLKLIGQILLGSLRPLDTVGRWDGEEFVVVIRHAHEAQLRGLQARLHTLFSSAALTVKEQELHPQVSMGTTLALPSDTIEGLITRARHMALQRTRPGMEHLPLGWG</sequence>
<dbReference type="InterPro" id="IPR029787">
    <property type="entry name" value="Nucleotide_cyclase"/>
</dbReference>
<dbReference type="Proteomes" id="UP000632222">
    <property type="component" value="Unassembled WGS sequence"/>
</dbReference>
<dbReference type="InterPro" id="IPR035965">
    <property type="entry name" value="PAS-like_dom_sf"/>
</dbReference>
<feature type="domain" description="GGDEF" evidence="2">
    <location>
        <begin position="167"/>
        <end position="299"/>
    </location>
</feature>
<dbReference type="EMBL" id="BMOD01000026">
    <property type="protein sequence ID" value="GGJ53213.1"/>
    <property type="molecule type" value="Genomic_DNA"/>
</dbReference>
<dbReference type="NCBIfam" id="TIGR00254">
    <property type="entry name" value="GGDEF"/>
    <property type="match status" value="1"/>
</dbReference>
<dbReference type="PANTHER" id="PTHR46663:SF4">
    <property type="entry name" value="DIGUANYLATE CYCLASE DGCT-RELATED"/>
    <property type="match status" value="1"/>
</dbReference>
<dbReference type="PROSITE" id="PS50112">
    <property type="entry name" value="PAS"/>
    <property type="match status" value="1"/>
</dbReference>
<dbReference type="RefSeq" id="WP_189007083.1">
    <property type="nucleotide sequence ID" value="NZ_BMOD01000026.1"/>
</dbReference>
<dbReference type="SMART" id="SM00091">
    <property type="entry name" value="PAS"/>
    <property type="match status" value="1"/>
</dbReference>
<keyword evidence="4" id="KW-1185">Reference proteome</keyword>
<dbReference type="NCBIfam" id="TIGR00229">
    <property type="entry name" value="sensory_box"/>
    <property type="match status" value="1"/>
</dbReference>
<evidence type="ECO:0000259" key="1">
    <source>
        <dbReference type="PROSITE" id="PS50112"/>
    </source>
</evidence>
<dbReference type="Pfam" id="PF00989">
    <property type="entry name" value="PAS"/>
    <property type="match status" value="1"/>
</dbReference>
<dbReference type="SUPFAM" id="SSF55073">
    <property type="entry name" value="Nucleotide cyclase"/>
    <property type="match status" value="1"/>
</dbReference>
<dbReference type="SUPFAM" id="SSF55785">
    <property type="entry name" value="PYP-like sensor domain (PAS domain)"/>
    <property type="match status" value="1"/>
</dbReference>
<dbReference type="InterPro" id="IPR013767">
    <property type="entry name" value="PAS_fold"/>
</dbReference>
<dbReference type="Gene3D" id="3.30.70.270">
    <property type="match status" value="1"/>
</dbReference>
<feature type="domain" description="PAS" evidence="1">
    <location>
        <begin position="6"/>
        <end position="62"/>
    </location>
</feature>
<organism evidence="3 4">
    <name type="scientific">Deinococcus roseus</name>
    <dbReference type="NCBI Taxonomy" id="392414"/>
    <lineage>
        <taxon>Bacteria</taxon>
        <taxon>Thermotogati</taxon>
        <taxon>Deinococcota</taxon>
        <taxon>Deinococci</taxon>
        <taxon>Deinococcales</taxon>
        <taxon>Deinococcaceae</taxon>
        <taxon>Deinococcus</taxon>
    </lineage>
</organism>
<gene>
    <name evidence="3" type="ORF">GCM10008938_44000</name>
</gene>